<sequence length="166" mass="18428">MALPAKYVALGLAAVVILAWLWLPQTNAYCRPVDYFAEQQCFFISDGITSPEQDAHGRYCWALGPTAATKCFWGKSGKVRLHIGLRSPFAGQIIALFVNGVAVYCLTKAEAQDGPDQTTLALDVDFKRGVNIIEFQSNFYNNHPTRVLADDRSLSFTLTQLRLEPL</sequence>
<dbReference type="EMBL" id="AP010905">
    <property type="protein sequence ID" value="BAH73452.1"/>
    <property type="molecule type" value="Genomic_DNA"/>
</dbReference>
<dbReference type="RefSeq" id="WP_012750637.1">
    <property type="nucleotide sequence ID" value="NC_012797.1"/>
</dbReference>
<protein>
    <submittedName>
        <fullName evidence="1">Uncharacterized protein</fullName>
    </submittedName>
</protein>
<accession>C4XUK1</accession>
<proteinExistence type="predicted"/>
<dbReference type="Proteomes" id="UP000009071">
    <property type="component" value="Plasmid pDMC1"/>
</dbReference>
<geneLocation type="plasmid" evidence="1 2">
    <name>pDMC1</name>
</geneLocation>
<dbReference type="KEGG" id="dma:DMR_p1_00360"/>
<dbReference type="AlphaFoldDB" id="C4XUK1"/>
<reference evidence="1 2" key="1">
    <citation type="journal article" date="2009" name="Genome Res.">
        <title>Whole genome sequence of Desulfovibrio magneticus strain RS-1 revealed common gene clusters in magnetotactic bacteria.</title>
        <authorList>
            <person name="Nakazawa H."/>
            <person name="Arakaki A."/>
            <person name="Narita-Yamada S."/>
            <person name="Yashiro I."/>
            <person name="Jinno K."/>
            <person name="Aoki N."/>
            <person name="Tsuruyama A."/>
            <person name="Okamura Y."/>
            <person name="Tanikawa S."/>
            <person name="Fujita N."/>
            <person name="Takeyama H."/>
            <person name="Matsunaga T."/>
        </authorList>
    </citation>
    <scope>NUCLEOTIDE SEQUENCE [LARGE SCALE GENOMIC DNA]</scope>
    <source>
        <strain evidence="2">ATCC 700980 / DSM 13731 / RS-1</strain>
    </source>
</reference>
<dbReference type="HOGENOM" id="CLU_1600066_0_0_7"/>
<gene>
    <name evidence="1" type="ordered locus">DMR_p1_00360</name>
</gene>
<name>C4XUK1_SOLM1</name>
<organism evidence="1 2">
    <name type="scientific">Solidesulfovibrio magneticus (strain ATCC 700980 / DSM 13731 / RS-1)</name>
    <name type="common">Desulfovibrio magneticus</name>
    <dbReference type="NCBI Taxonomy" id="573370"/>
    <lineage>
        <taxon>Bacteria</taxon>
        <taxon>Pseudomonadati</taxon>
        <taxon>Thermodesulfobacteriota</taxon>
        <taxon>Desulfovibrionia</taxon>
        <taxon>Desulfovibrionales</taxon>
        <taxon>Desulfovibrionaceae</taxon>
        <taxon>Solidesulfovibrio</taxon>
    </lineage>
</organism>
<keyword evidence="2" id="KW-1185">Reference proteome</keyword>
<evidence type="ECO:0000313" key="1">
    <source>
        <dbReference type="EMBL" id="BAH73452.1"/>
    </source>
</evidence>
<keyword evidence="1" id="KW-0614">Plasmid</keyword>
<evidence type="ECO:0000313" key="2">
    <source>
        <dbReference type="Proteomes" id="UP000009071"/>
    </source>
</evidence>